<dbReference type="Gene3D" id="3.20.20.20">
    <property type="entry name" value="Dihydropteroate synthase-like"/>
    <property type="match status" value="1"/>
</dbReference>
<evidence type="ECO:0000259" key="13">
    <source>
        <dbReference type="PROSITE" id="PS50972"/>
    </source>
</evidence>
<keyword evidence="7 12" id="KW-0808">Transferase</keyword>
<evidence type="ECO:0000256" key="2">
    <source>
        <dbReference type="ARBA" id="ARBA00001946"/>
    </source>
</evidence>
<comment type="function">
    <text evidence="12">Catalyzes the condensation of para-aminobenzoate (pABA) with 6-hydroxymethyl-7,8-dihydropterin diphosphate (DHPt-PP) to form 7,8-dihydropteroate (H2Pte), the immediate precursor of folate derivatives.</text>
</comment>
<dbReference type="STRING" id="1184609.KILIM_093_00050"/>
<comment type="pathway">
    <text evidence="3 12">Cofactor biosynthesis; tetrahydrofolate biosynthesis; 7,8-dihydrofolate from 2-amino-4-hydroxy-6-hydroxymethyl-7,8-dihydropteridine diphosphate and 4-aminobenzoate: step 1/2.</text>
</comment>
<dbReference type="InterPro" id="IPR000489">
    <property type="entry name" value="Pterin-binding_dom"/>
</dbReference>
<evidence type="ECO:0000256" key="11">
    <source>
        <dbReference type="ARBA" id="ARBA00030193"/>
    </source>
</evidence>
<dbReference type="InterPro" id="IPR011005">
    <property type="entry name" value="Dihydropteroate_synth-like_sf"/>
</dbReference>
<feature type="domain" description="Pterin-binding" evidence="13">
    <location>
        <begin position="6"/>
        <end position="267"/>
    </location>
</feature>
<evidence type="ECO:0000256" key="8">
    <source>
        <dbReference type="ARBA" id="ARBA00022723"/>
    </source>
</evidence>
<dbReference type="RefSeq" id="WP_006594520.1">
    <property type="nucleotide sequence ID" value="NZ_BAHD01000093.1"/>
</dbReference>
<dbReference type="UniPathway" id="UPA00077">
    <property type="reaction ID" value="UER00156"/>
</dbReference>
<dbReference type="GO" id="GO:0004156">
    <property type="term" value="F:dihydropteroate synthase activity"/>
    <property type="evidence" value="ECO:0007669"/>
    <property type="project" value="UniProtKB-EC"/>
</dbReference>
<dbReference type="PROSITE" id="PS50972">
    <property type="entry name" value="PTERIN_BINDING"/>
    <property type="match status" value="1"/>
</dbReference>
<dbReference type="GO" id="GO:0046654">
    <property type="term" value="P:tetrahydrofolate biosynthetic process"/>
    <property type="evidence" value="ECO:0007669"/>
    <property type="project" value="UniProtKB-UniPathway"/>
</dbReference>
<comment type="cofactor">
    <cofactor evidence="2 12">
        <name>Mg(2+)</name>
        <dbReference type="ChEBI" id="CHEBI:18420"/>
    </cofactor>
</comment>
<evidence type="ECO:0000256" key="3">
    <source>
        <dbReference type="ARBA" id="ARBA00004763"/>
    </source>
</evidence>
<evidence type="ECO:0000313" key="14">
    <source>
        <dbReference type="EMBL" id="GAB97988.1"/>
    </source>
</evidence>
<comment type="catalytic activity">
    <reaction evidence="1">
        <text>(7,8-dihydropterin-6-yl)methyl diphosphate + 4-aminobenzoate = 7,8-dihydropteroate + diphosphate</text>
        <dbReference type="Rhea" id="RHEA:19949"/>
        <dbReference type="ChEBI" id="CHEBI:17836"/>
        <dbReference type="ChEBI" id="CHEBI:17839"/>
        <dbReference type="ChEBI" id="CHEBI:33019"/>
        <dbReference type="ChEBI" id="CHEBI:72950"/>
        <dbReference type="EC" id="2.5.1.15"/>
    </reaction>
</comment>
<dbReference type="PANTHER" id="PTHR20941">
    <property type="entry name" value="FOLATE SYNTHESIS PROTEINS"/>
    <property type="match status" value="1"/>
</dbReference>
<evidence type="ECO:0000256" key="10">
    <source>
        <dbReference type="ARBA" id="ARBA00022909"/>
    </source>
</evidence>
<accession>K6VP43</accession>
<protein>
    <recommendedName>
        <fullName evidence="6 12">Dihydropteroate synthase</fullName>
        <shortName evidence="12">DHPS</shortName>
        <ecNumber evidence="5 12">2.5.1.15</ecNumber>
    </recommendedName>
    <alternativeName>
        <fullName evidence="11 12">Dihydropteroate pyrophosphorylase</fullName>
    </alternativeName>
</protein>
<evidence type="ECO:0000256" key="4">
    <source>
        <dbReference type="ARBA" id="ARBA00009503"/>
    </source>
</evidence>
<dbReference type="Pfam" id="PF00809">
    <property type="entry name" value="Pterin_bind"/>
    <property type="match status" value="1"/>
</dbReference>
<comment type="similarity">
    <text evidence="4 12">Belongs to the DHPS family.</text>
</comment>
<evidence type="ECO:0000313" key="15">
    <source>
        <dbReference type="Proteomes" id="UP000008366"/>
    </source>
</evidence>
<dbReference type="GO" id="GO:0005829">
    <property type="term" value="C:cytosol"/>
    <property type="evidence" value="ECO:0007669"/>
    <property type="project" value="TreeGrafter"/>
</dbReference>
<proteinExistence type="inferred from homology"/>
<evidence type="ECO:0000256" key="7">
    <source>
        <dbReference type="ARBA" id="ARBA00022679"/>
    </source>
</evidence>
<sequence>MPGPLPLLMGVVNVTPDSFSDGGRWFDTDDGIAHGIALADAGAAILDIGGESTRPGAQRPEESEELRRTIPVIEALLEQPGMPPISIDTMRARVAAAAIEAGARVVNDVSGGLADPDMVRVLADAPDVDFVAMHWRGHSADMQRRAVYGDVVREVRAELDARVEQLVAAGIDPERIVLDPGLGFAKTAEHNWQLVGRLDELVGRGYRVLIGASRKAFLGRLEAGADGTPAPPQAREAATAAITLLCAQAGVWCVRVHEIEPSRSALRVVGAVAAHAPDAGPGDRR</sequence>
<dbReference type="AlphaFoldDB" id="K6VP43"/>
<organism evidence="14 15">
    <name type="scientific">Kineosphaera limosa NBRC 100340</name>
    <dbReference type="NCBI Taxonomy" id="1184609"/>
    <lineage>
        <taxon>Bacteria</taxon>
        <taxon>Bacillati</taxon>
        <taxon>Actinomycetota</taxon>
        <taxon>Actinomycetes</taxon>
        <taxon>Micrococcales</taxon>
        <taxon>Dermatophilaceae</taxon>
        <taxon>Kineosphaera</taxon>
    </lineage>
</organism>
<reference evidence="14 15" key="1">
    <citation type="submission" date="2012-08" db="EMBL/GenBank/DDBJ databases">
        <title>Whole genome shotgun sequence of Kineosphaera limosa NBRC 100340.</title>
        <authorList>
            <person name="Yoshida I."/>
            <person name="Isaki S."/>
            <person name="Hosoyama A."/>
            <person name="Tsuchikane K."/>
            <person name="Katsumata H."/>
            <person name="Ando Y."/>
            <person name="Ohji S."/>
            <person name="Hamada M."/>
            <person name="Tamura T."/>
            <person name="Yamazoe A."/>
            <person name="Yamazaki S."/>
            <person name="Fujita N."/>
        </authorList>
    </citation>
    <scope>NUCLEOTIDE SEQUENCE [LARGE SCALE GENOMIC DNA]</scope>
    <source>
        <strain evidence="14 15">NBRC 100340</strain>
    </source>
</reference>
<evidence type="ECO:0000256" key="6">
    <source>
        <dbReference type="ARBA" id="ARBA00016919"/>
    </source>
</evidence>
<keyword evidence="8 12" id="KW-0479">Metal-binding</keyword>
<evidence type="ECO:0000256" key="5">
    <source>
        <dbReference type="ARBA" id="ARBA00012458"/>
    </source>
</evidence>
<name>K6VP43_9MICO</name>
<keyword evidence="9 12" id="KW-0460">Magnesium</keyword>
<dbReference type="InterPro" id="IPR006390">
    <property type="entry name" value="DHP_synth_dom"/>
</dbReference>
<dbReference type="EC" id="2.5.1.15" evidence="5 12"/>
<dbReference type="PANTHER" id="PTHR20941:SF1">
    <property type="entry name" value="FOLIC ACID SYNTHESIS PROTEIN FOL1"/>
    <property type="match status" value="1"/>
</dbReference>
<dbReference type="PROSITE" id="PS00793">
    <property type="entry name" value="DHPS_2"/>
    <property type="match status" value="1"/>
</dbReference>
<comment type="caution">
    <text evidence="14">The sequence shown here is derived from an EMBL/GenBank/DDBJ whole genome shotgun (WGS) entry which is preliminary data.</text>
</comment>
<dbReference type="InterPro" id="IPR045031">
    <property type="entry name" value="DHP_synth-like"/>
</dbReference>
<gene>
    <name evidence="14" type="primary">folP</name>
    <name evidence="14" type="ORF">KILIM_093_00050</name>
</gene>
<keyword evidence="10 12" id="KW-0289">Folate biosynthesis</keyword>
<dbReference type="SUPFAM" id="SSF51717">
    <property type="entry name" value="Dihydropteroate synthetase-like"/>
    <property type="match status" value="1"/>
</dbReference>
<dbReference type="FunFam" id="3.20.20.20:FF:000006">
    <property type="entry name" value="Dihydropteroate synthase"/>
    <property type="match status" value="1"/>
</dbReference>
<dbReference type="EMBL" id="BAHD01000093">
    <property type="protein sequence ID" value="GAB97988.1"/>
    <property type="molecule type" value="Genomic_DNA"/>
</dbReference>
<dbReference type="Proteomes" id="UP000008366">
    <property type="component" value="Unassembled WGS sequence"/>
</dbReference>
<evidence type="ECO:0000256" key="12">
    <source>
        <dbReference type="RuleBase" id="RU361205"/>
    </source>
</evidence>
<dbReference type="CDD" id="cd00739">
    <property type="entry name" value="DHPS"/>
    <property type="match status" value="1"/>
</dbReference>
<dbReference type="eggNOG" id="COG0294">
    <property type="taxonomic scope" value="Bacteria"/>
</dbReference>
<dbReference type="NCBIfam" id="TIGR01496">
    <property type="entry name" value="DHPS"/>
    <property type="match status" value="1"/>
</dbReference>
<dbReference type="PROSITE" id="PS00792">
    <property type="entry name" value="DHPS_1"/>
    <property type="match status" value="1"/>
</dbReference>
<evidence type="ECO:0000256" key="9">
    <source>
        <dbReference type="ARBA" id="ARBA00022842"/>
    </source>
</evidence>
<evidence type="ECO:0000256" key="1">
    <source>
        <dbReference type="ARBA" id="ARBA00000012"/>
    </source>
</evidence>
<dbReference type="GO" id="GO:0046656">
    <property type="term" value="P:folic acid biosynthetic process"/>
    <property type="evidence" value="ECO:0007669"/>
    <property type="project" value="UniProtKB-KW"/>
</dbReference>
<dbReference type="GO" id="GO:0046872">
    <property type="term" value="F:metal ion binding"/>
    <property type="evidence" value="ECO:0007669"/>
    <property type="project" value="UniProtKB-KW"/>
</dbReference>
<keyword evidence="15" id="KW-1185">Reference proteome</keyword>